<evidence type="ECO:0000256" key="1">
    <source>
        <dbReference type="ARBA" id="ARBA00005336"/>
    </source>
</evidence>
<dbReference type="AlphaFoldDB" id="A0A1H8AGI7"/>
<gene>
    <name evidence="6" type="ORF">SAMN05444955_101132</name>
</gene>
<dbReference type="InterPro" id="IPR017853">
    <property type="entry name" value="GH"/>
</dbReference>
<accession>A0A1H8AGI7</accession>
<dbReference type="Gene3D" id="3.40.50.1700">
    <property type="entry name" value="Glycoside hydrolase family 3 C-terminal domain"/>
    <property type="match status" value="1"/>
</dbReference>
<keyword evidence="7" id="KW-1185">Reference proteome</keyword>
<name>A0A1H8AGI7_9BACL</name>
<evidence type="ECO:0000259" key="5">
    <source>
        <dbReference type="Pfam" id="PF00933"/>
    </source>
</evidence>
<keyword evidence="3" id="KW-0326">Glycosidase</keyword>
<comment type="similarity">
    <text evidence="1">Belongs to the glycosyl hydrolase 3 family.</text>
</comment>
<dbReference type="InterPro" id="IPR001764">
    <property type="entry name" value="Glyco_hydro_3_N"/>
</dbReference>
<dbReference type="NCBIfam" id="NF003740">
    <property type="entry name" value="PRK05337.1"/>
    <property type="match status" value="1"/>
</dbReference>
<dbReference type="PRINTS" id="PR00133">
    <property type="entry name" value="GLHYDRLASE3"/>
</dbReference>
<dbReference type="Proteomes" id="UP000199695">
    <property type="component" value="Unassembled WGS sequence"/>
</dbReference>
<dbReference type="GO" id="GO:0004553">
    <property type="term" value="F:hydrolase activity, hydrolyzing O-glycosyl compounds"/>
    <property type="evidence" value="ECO:0007669"/>
    <property type="project" value="InterPro"/>
</dbReference>
<feature type="chain" id="PRO_5011657273" evidence="4">
    <location>
        <begin position="26"/>
        <end position="589"/>
    </location>
</feature>
<dbReference type="InterPro" id="IPR050226">
    <property type="entry name" value="NagZ_Beta-hexosaminidase"/>
</dbReference>
<reference evidence="6 7" key="1">
    <citation type="submission" date="2016-10" db="EMBL/GenBank/DDBJ databases">
        <authorList>
            <person name="de Groot N.N."/>
        </authorList>
    </citation>
    <scope>NUCLEOTIDE SEQUENCE [LARGE SCALE GENOMIC DNA]</scope>
    <source>
        <strain evidence="6 7">DSM 46701</strain>
    </source>
</reference>
<dbReference type="PANTHER" id="PTHR30480">
    <property type="entry name" value="BETA-HEXOSAMINIDASE-RELATED"/>
    <property type="match status" value="1"/>
</dbReference>
<organism evidence="6 7">
    <name type="scientific">Lihuaxuella thermophila</name>
    <dbReference type="NCBI Taxonomy" id="1173111"/>
    <lineage>
        <taxon>Bacteria</taxon>
        <taxon>Bacillati</taxon>
        <taxon>Bacillota</taxon>
        <taxon>Bacilli</taxon>
        <taxon>Bacillales</taxon>
        <taxon>Thermoactinomycetaceae</taxon>
        <taxon>Lihuaxuella</taxon>
    </lineage>
</organism>
<keyword evidence="2" id="KW-0378">Hydrolase</keyword>
<evidence type="ECO:0000313" key="7">
    <source>
        <dbReference type="Proteomes" id="UP000199695"/>
    </source>
</evidence>
<dbReference type="FunFam" id="3.20.20.300:FF:000014">
    <property type="entry name" value="Beta-hexosaminidase, lipoprotein"/>
    <property type="match status" value="1"/>
</dbReference>
<evidence type="ECO:0000256" key="4">
    <source>
        <dbReference type="SAM" id="SignalP"/>
    </source>
</evidence>
<keyword evidence="4" id="KW-0732">Signal</keyword>
<feature type="signal peptide" evidence="4">
    <location>
        <begin position="1"/>
        <end position="25"/>
    </location>
</feature>
<dbReference type="PROSITE" id="PS51257">
    <property type="entry name" value="PROKAR_LIPOPROTEIN"/>
    <property type="match status" value="1"/>
</dbReference>
<dbReference type="STRING" id="1173111.SAMN05444955_101132"/>
<evidence type="ECO:0000256" key="2">
    <source>
        <dbReference type="ARBA" id="ARBA00022801"/>
    </source>
</evidence>
<dbReference type="GO" id="GO:0005975">
    <property type="term" value="P:carbohydrate metabolic process"/>
    <property type="evidence" value="ECO:0007669"/>
    <property type="project" value="InterPro"/>
</dbReference>
<dbReference type="Gene3D" id="3.20.20.300">
    <property type="entry name" value="Glycoside hydrolase, family 3, N-terminal domain"/>
    <property type="match status" value="1"/>
</dbReference>
<dbReference type="SUPFAM" id="SSF51445">
    <property type="entry name" value="(Trans)glycosidases"/>
    <property type="match status" value="1"/>
</dbReference>
<protein>
    <submittedName>
        <fullName evidence="6">Beta-N-acetylhexosaminidase</fullName>
    </submittedName>
</protein>
<sequence length="589" mass="63484">MNRKRIKGMALSLIAGILTTTVACSPEPTRTFSEAGPDWVETKLNEMSLDEKIGQMFLVGFKGDLGTSATSVSDHARKMIEDYHVGGIILFDRNIRDPEQVGQLNNDLQKLALSSSPNIPLFISVDQEGGKVARITEGVTEFPGNMALGATRDPALAYEAGKRMGSELRAMGINLNLAPSLDVNNNPQNPVIGVRSFSDDPKLVAGLGTSIMRGFRDGNVLTAVKHFPGHGDTKLDSHIDLPQVPHSMERLEKIELVPFRAAVENDPDMVMTTHITFPAMDPTPGLPATLSKKVLTDLLRNRWGYQGVIITDDMEMGAIAEHFGTGVAAVRAIQAGADVILVGHSLNKQEKAIETVKQAVEKGMISEERIDESVRRILTLKAKRLPGGSIIANPYASIQEIPRQTSQPETAALSLRIAERSVTLVEDKQKLLPLNPAEVPNLLVLTAAKPKTFGQVLTEQGFQATVVPISKLEKEQIPGLVKKAEQTDAVMVGASGIEPDSAQAELVLRLKATGKPVVVVGLDTPYDINALPKDTTYIAAYGSTYPTLQAVAKAMTGKIPFVGRLPVTVSQTFPFGAGILTHRVTKNSH</sequence>
<dbReference type="OrthoDB" id="9805821at2"/>
<evidence type="ECO:0000256" key="3">
    <source>
        <dbReference type="ARBA" id="ARBA00023295"/>
    </source>
</evidence>
<dbReference type="SUPFAM" id="SSF52279">
    <property type="entry name" value="Beta-D-glucan exohydrolase, C-terminal domain"/>
    <property type="match status" value="1"/>
</dbReference>
<dbReference type="PANTHER" id="PTHR30480:SF16">
    <property type="entry name" value="GLYCOSIDE HYDROLASE FAMILY 3 DOMAIN PROTEIN"/>
    <property type="match status" value="1"/>
</dbReference>
<dbReference type="GO" id="GO:0009254">
    <property type="term" value="P:peptidoglycan turnover"/>
    <property type="evidence" value="ECO:0007669"/>
    <property type="project" value="TreeGrafter"/>
</dbReference>
<dbReference type="RefSeq" id="WP_089964444.1">
    <property type="nucleotide sequence ID" value="NZ_FOCQ01000001.1"/>
</dbReference>
<dbReference type="InterPro" id="IPR036881">
    <property type="entry name" value="Glyco_hydro_3_C_sf"/>
</dbReference>
<dbReference type="InterPro" id="IPR036962">
    <property type="entry name" value="Glyco_hydro_3_N_sf"/>
</dbReference>
<feature type="domain" description="Glycoside hydrolase family 3 N-terminal" evidence="5">
    <location>
        <begin position="49"/>
        <end position="380"/>
    </location>
</feature>
<dbReference type="Pfam" id="PF00933">
    <property type="entry name" value="Glyco_hydro_3"/>
    <property type="match status" value="1"/>
</dbReference>
<evidence type="ECO:0000313" key="6">
    <source>
        <dbReference type="EMBL" id="SEM69711.1"/>
    </source>
</evidence>
<dbReference type="EMBL" id="FOCQ01000001">
    <property type="protein sequence ID" value="SEM69711.1"/>
    <property type="molecule type" value="Genomic_DNA"/>
</dbReference>
<proteinExistence type="inferred from homology"/>